<dbReference type="Gene3D" id="3.90.550.10">
    <property type="entry name" value="Spore Coat Polysaccharide Biosynthesis Protein SpsA, Chain A"/>
    <property type="match status" value="1"/>
</dbReference>
<dbReference type="Proteomes" id="UP001501436">
    <property type="component" value="Unassembled WGS sequence"/>
</dbReference>
<proteinExistence type="predicted"/>
<sequence length="288" mass="32960">MTDLICCTIVTPSHISKAVTLLESLKIHNEQFKLVILVTEPISFHLDSIEVIELKDFVSINESAALTKSTYQFNFDALRWSLKPVLLSHLLNRQKEAFVIYCDCDMYFLSNPAKLISGLKRGGIVLTPHWRPLEPSPSIHNFRLNFQDGLFNAGCIAVNKKGLAALSWWSRSCLSGCEIDRANGLFHDQRYLDLMLIYFPNTVVCRDLGYNVADWNHQTRYEWLSKKKNLHISLIHFSANTVKKILAGKDPMLEPFYKEYTSHLNQTLNKLITSNVINYGLPNKLEKA</sequence>
<dbReference type="EMBL" id="BAABJI010000004">
    <property type="protein sequence ID" value="GAA4926513.1"/>
    <property type="molecule type" value="Genomic_DNA"/>
</dbReference>
<evidence type="ECO:0008006" key="3">
    <source>
        <dbReference type="Google" id="ProtNLM"/>
    </source>
</evidence>
<organism evidence="1 2">
    <name type="scientific">Mucilaginibacter defluvii</name>
    <dbReference type="NCBI Taxonomy" id="1196019"/>
    <lineage>
        <taxon>Bacteria</taxon>
        <taxon>Pseudomonadati</taxon>
        <taxon>Bacteroidota</taxon>
        <taxon>Sphingobacteriia</taxon>
        <taxon>Sphingobacteriales</taxon>
        <taxon>Sphingobacteriaceae</taxon>
        <taxon>Mucilaginibacter</taxon>
    </lineage>
</organism>
<dbReference type="SUPFAM" id="SSF53448">
    <property type="entry name" value="Nucleotide-diphospho-sugar transferases"/>
    <property type="match status" value="1"/>
</dbReference>
<gene>
    <name evidence="1" type="ORF">GCM10023313_33720</name>
</gene>
<evidence type="ECO:0000313" key="1">
    <source>
        <dbReference type="EMBL" id="GAA4926513.1"/>
    </source>
</evidence>
<comment type="caution">
    <text evidence="1">The sequence shown here is derived from an EMBL/GenBank/DDBJ whole genome shotgun (WGS) entry which is preliminary data.</text>
</comment>
<accession>A0ABP9G377</accession>
<keyword evidence="2" id="KW-1185">Reference proteome</keyword>
<reference evidence="2" key="1">
    <citation type="journal article" date="2019" name="Int. J. Syst. Evol. Microbiol.">
        <title>The Global Catalogue of Microorganisms (GCM) 10K type strain sequencing project: providing services to taxonomists for standard genome sequencing and annotation.</title>
        <authorList>
            <consortium name="The Broad Institute Genomics Platform"/>
            <consortium name="The Broad Institute Genome Sequencing Center for Infectious Disease"/>
            <person name="Wu L."/>
            <person name="Ma J."/>
        </authorList>
    </citation>
    <scope>NUCLEOTIDE SEQUENCE [LARGE SCALE GENOMIC DNA]</scope>
    <source>
        <strain evidence="2">JCM 18283</strain>
    </source>
</reference>
<protein>
    <recommendedName>
        <fullName evidence="3">Nucleotide-diphospho-sugar transferase</fullName>
    </recommendedName>
</protein>
<dbReference type="InterPro" id="IPR029044">
    <property type="entry name" value="Nucleotide-diphossugar_trans"/>
</dbReference>
<name>A0ABP9G377_9SPHI</name>
<evidence type="ECO:0000313" key="2">
    <source>
        <dbReference type="Proteomes" id="UP001501436"/>
    </source>
</evidence>
<dbReference type="RefSeq" id="WP_345333069.1">
    <property type="nucleotide sequence ID" value="NZ_BAABJI010000004.1"/>
</dbReference>